<keyword evidence="3" id="KW-1185">Reference proteome</keyword>
<gene>
    <name evidence="2" type="ORF">H8N03_14380</name>
</gene>
<evidence type="ECO:0000313" key="3">
    <source>
        <dbReference type="Proteomes" id="UP000608513"/>
    </source>
</evidence>
<dbReference type="AlphaFoldDB" id="A0A923SBQ3"/>
<name>A0A923SBQ3_9BURK</name>
<organism evidence="2 3">
    <name type="scientific">Ramlibacter cellulosilyticus</name>
    <dbReference type="NCBI Taxonomy" id="2764187"/>
    <lineage>
        <taxon>Bacteria</taxon>
        <taxon>Pseudomonadati</taxon>
        <taxon>Pseudomonadota</taxon>
        <taxon>Betaproteobacteria</taxon>
        <taxon>Burkholderiales</taxon>
        <taxon>Comamonadaceae</taxon>
        <taxon>Ramlibacter</taxon>
    </lineage>
</organism>
<reference evidence="2" key="1">
    <citation type="submission" date="2020-08" db="EMBL/GenBank/DDBJ databases">
        <title>Ramlibacter sp. USB13 16S ribosomal RNA gene genome sequencing and assembly.</title>
        <authorList>
            <person name="Kang M."/>
        </authorList>
    </citation>
    <scope>NUCLEOTIDE SEQUENCE</scope>
    <source>
        <strain evidence="2">USB13</strain>
    </source>
</reference>
<dbReference type="Proteomes" id="UP000608513">
    <property type="component" value="Unassembled WGS sequence"/>
</dbReference>
<comment type="caution">
    <text evidence="2">The sequence shown here is derived from an EMBL/GenBank/DDBJ whole genome shotgun (WGS) entry which is preliminary data.</text>
</comment>
<keyword evidence="1" id="KW-1133">Transmembrane helix</keyword>
<feature type="transmembrane region" description="Helical" evidence="1">
    <location>
        <begin position="37"/>
        <end position="55"/>
    </location>
</feature>
<evidence type="ECO:0000313" key="2">
    <source>
        <dbReference type="EMBL" id="MBC5784136.1"/>
    </source>
</evidence>
<accession>A0A923SBQ3</accession>
<keyword evidence="1" id="KW-0472">Membrane</keyword>
<keyword evidence="1" id="KW-0812">Transmembrane</keyword>
<protein>
    <submittedName>
        <fullName evidence="2">Uncharacterized protein</fullName>
    </submittedName>
</protein>
<evidence type="ECO:0000256" key="1">
    <source>
        <dbReference type="SAM" id="Phobius"/>
    </source>
</evidence>
<sequence>MPDLHVALLASTLALAFLAAAVLARRPRHPRRDLRRVLGLAAACGGAAMLIASLTQ</sequence>
<dbReference type="RefSeq" id="WP_187076868.1">
    <property type="nucleotide sequence ID" value="NZ_JACORT010000005.1"/>
</dbReference>
<feature type="transmembrane region" description="Helical" evidence="1">
    <location>
        <begin position="6"/>
        <end position="25"/>
    </location>
</feature>
<dbReference type="EMBL" id="JACORT010000005">
    <property type="protein sequence ID" value="MBC5784136.1"/>
    <property type="molecule type" value="Genomic_DNA"/>
</dbReference>
<proteinExistence type="predicted"/>